<accession>A0A8S5RD96</accession>
<dbReference type="EMBL" id="BK059092">
    <property type="protein sequence ID" value="DAE29037.1"/>
    <property type="molecule type" value="Genomic_DNA"/>
</dbReference>
<reference evidence="1" key="1">
    <citation type="journal article" date="2021" name="Proc. Natl. Acad. Sci. U.S.A.">
        <title>A Catalog of Tens of Thousands of Viruses from Human Metagenomes Reveals Hidden Associations with Chronic Diseases.</title>
        <authorList>
            <person name="Tisza M.J."/>
            <person name="Buck C.B."/>
        </authorList>
    </citation>
    <scope>NUCLEOTIDE SEQUENCE</scope>
    <source>
        <strain evidence="1">CtPYc18</strain>
    </source>
</reference>
<protein>
    <submittedName>
        <fullName evidence="1">Uncharacterized protein</fullName>
    </submittedName>
</protein>
<sequence>MYNRFSYQTIVEECFIISPQYTCFPPLLCFLAKWQHLSREISILCIHTFTIKQGKSK</sequence>
<name>A0A8S5RD96_9VIRU</name>
<organism evidence="1">
    <name type="scientific">virus sp. ctPYc18</name>
    <dbReference type="NCBI Taxonomy" id="2828251"/>
    <lineage>
        <taxon>Viruses</taxon>
    </lineage>
</organism>
<proteinExistence type="predicted"/>
<evidence type="ECO:0000313" key="1">
    <source>
        <dbReference type="EMBL" id="DAE29037.1"/>
    </source>
</evidence>